<dbReference type="EC" id="2.7.11.1" evidence="1"/>
<dbReference type="PROSITE" id="PS00108">
    <property type="entry name" value="PROTEIN_KINASE_ST"/>
    <property type="match status" value="1"/>
</dbReference>
<keyword evidence="3" id="KW-0245">EGF-like domain</keyword>
<feature type="region of interest" description="Disordered" evidence="14">
    <location>
        <begin position="1657"/>
        <end position="1680"/>
    </location>
</feature>
<dbReference type="GO" id="GO:0004523">
    <property type="term" value="F:RNA-DNA hybrid ribonuclease activity"/>
    <property type="evidence" value="ECO:0007669"/>
    <property type="project" value="InterPro"/>
</dbReference>
<keyword evidence="4" id="KW-0808">Transferase</keyword>
<evidence type="ECO:0000256" key="14">
    <source>
        <dbReference type="SAM" id="MobiDB-lite"/>
    </source>
</evidence>
<dbReference type="CDD" id="cd09272">
    <property type="entry name" value="RNase_HI_RT_Ty1"/>
    <property type="match status" value="1"/>
</dbReference>
<keyword evidence="9" id="KW-1015">Disulfide bond</keyword>
<gene>
    <name evidence="18" type="ORF">FSB_LOCUS27332</name>
</gene>
<comment type="catalytic activity">
    <reaction evidence="11">
        <text>L-threonyl-[protein] + ATP = O-phospho-L-threonyl-[protein] + ADP + H(+)</text>
        <dbReference type="Rhea" id="RHEA:46608"/>
        <dbReference type="Rhea" id="RHEA-COMP:11060"/>
        <dbReference type="Rhea" id="RHEA-COMP:11605"/>
        <dbReference type="ChEBI" id="CHEBI:15378"/>
        <dbReference type="ChEBI" id="CHEBI:30013"/>
        <dbReference type="ChEBI" id="CHEBI:30616"/>
        <dbReference type="ChEBI" id="CHEBI:61977"/>
        <dbReference type="ChEBI" id="CHEBI:456216"/>
        <dbReference type="EC" id="2.7.11.1"/>
    </reaction>
</comment>
<dbReference type="InterPro" id="IPR008271">
    <property type="entry name" value="Ser/Thr_kinase_AS"/>
</dbReference>
<evidence type="ECO:0000256" key="7">
    <source>
        <dbReference type="ARBA" id="ARBA00022777"/>
    </source>
</evidence>
<dbReference type="SUPFAM" id="SSF56219">
    <property type="entry name" value="DNase I-like"/>
    <property type="match status" value="1"/>
</dbReference>
<evidence type="ECO:0000256" key="11">
    <source>
        <dbReference type="ARBA" id="ARBA00047899"/>
    </source>
</evidence>
<evidence type="ECO:0000256" key="6">
    <source>
        <dbReference type="ARBA" id="ARBA00022741"/>
    </source>
</evidence>
<dbReference type="FunFam" id="3.30.200.20:FF:000178">
    <property type="entry name" value="serine/threonine-protein kinase PBS1-like"/>
    <property type="match status" value="1"/>
</dbReference>
<dbReference type="PROSITE" id="PS50948">
    <property type="entry name" value="PAN"/>
    <property type="match status" value="1"/>
</dbReference>
<dbReference type="CDD" id="cd00028">
    <property type="entry name" value="B_lectin"/>
    <property type="match status" value="1"/>
</dbReference>
<dbReference type="InterPro" id="IPR011009">
    <property type="entry name" value="Kinase-like_dom_sf"/>
</dbReference>
<feature type="domain" description="Apple" evidence="17">
    <location>
        <begin position="2484"/>
        <end position="2574"/>
    </location>
</feature>
<keyword evidence="5" id="KW-0732">Signal</keyword>
<dbReference type="SUPFAM" id="SSF51110">
    <property type="entry name" value="alpha-D-mannose-specific plant lectins"/>
    <property type="match status" value="1"/>
</dbReference>
<dbReference type="Pfam" id="PF00078">
    <property type="entry name" value="RVT_1"/>
    <property type="match status" value="1"/>
</dbReference>
<dbReference type="PROSITE" id="PS50011">
    <property type="entry name" value="PROTEIN_KINASE_DOM"/>
    <property type="match status" value="1"/>
</dbReference>
<evidence type="ECO:0000256" key="13">
    <source>
        <dbReference type="PROSITE-ProRule" id="PRU10141"/>
    </source>
</evidence>
<feature type="compositionally biased region" description="Basic and acidic residues" evidence="14">
    <location>
        <begin position="1671"/>
        <end position="1680"/>
    </location>
</feature>
<dbReference type="FunFam" id="1.10.510.10:FF:001023">
    <property type="entry name" value="Os07g0541700 protein"/>
    <property type="match status" value="1"/>
</dbReference>
<dbReference type="PROSITE" id="PS00107">
    <property type="entry name" value="PROTEIN_KINASE_ATP"/>
    <property type="match status" value="1"/>
</dbReference>
<dbReference type="Pfam" id="PF13456">
    <property type="entry name" value="RVT_3"/>
    <property type="match status" value="1"/>
</dbReference>
<evidence type="ECO:0000259" key="16">
    <source>
        <dbReference type="PROSITE" id="PS50927"/>
    </source>
</evidence>
<accession>A0A2N9GJ59</accession>
<evidence type="ECO:0000259" key="17">
    <source>
        <dbReference type="PROSITE" id="PS50948"/>
    </source>
</evidence>
<evidence type="ECO:0000313" key="18">
    <source>
        <dbReference type="EMBL" id="SPC99450.1"/>
    </source>
</evidence>
<dbReference type="InterPro" id="IPR044730">
    <property type="entry name" value="RNase_H-like_dom_plant"/>
</dbReference>
<dbReference type="InterPro" id="IPR001480">
    <property type="entry name" value="Bulb-type_lectin_dom"/>
</dbReference>
<feature type="domain" description="Protein kinase" evidence="15">
    <location>
        <begin position="2622"/>
        <end position="2907"/>
    </location>
</feature>
<dbReference type="CDD" id="cd06222">
    <property type="entry name" value="RNase_H_like"/>
    <property type="match status" value="1"/>
</dbReference>
<evidence type="ECO:0000256" key="2">
    <source>
        <dbReference type="ARBA" id="ARBA00022527"/>
    </source>
</evidence>
<dbReference type="FunFam" id="2.90.10.30:FF:000003">
    <property type="entry name" value="Os04g0303100 protein"/>
    <property type="match status" value="1"/>
</dbReference>
<dbReference type="InterPro" id="IPR051343">
    <property type="entry name" value="G-type_lectin_kinases/EP1-like"/>
</dbReference>
<reference evidence="18" key="1">
    <citation type="submission" date="2018-02" db="EMBL/GenBank/DDBJ databases">
        <authorList>
            <person name="Cohen D.B."/>
            <person name="Kent A.D."/>
        </authorList>
    </citation>
    <scope>NUCLEOTIDE SEQUENCE</scope>
</reference>
<evidence type="ECO:0000256" key="1">
    <source>
        <dbReference type="ARBA" id="ARBA00012513"/>
    </source>
</evidence>
<evidence type="ECO:0000256" key="10">
    <source>
        <dbReference type="ARBA" id="ARBA00023180"/>
    </source>
</evidence>
<evidence type="ECO:0000259" key="15">
    <source>
        <dbReference type="PROSITE" id="PS50011"/>
    </source>
</evidence>
<keyword evidence="6 13" id="KW-0547">Nucleotide-binding</keyword>
<dbReference type="Pfam" id="PF13966">
    <property type="entry name" value="zf-RVT"/>
    <property type="match status" value="1"/>
</dbReference>
<comment type="catalytic activity">
    <reaction evidence="12">
        <text>L-seryl-[protein] + ATP = O-phospho-L-seryl-[protein] + ADP + H(+)</text>
        <dbReference type="Rhea" id="RHEA:17989"/>
        <dbReference type="Rhea" id="RHEA-COMP:9863"/>
        <dbReference type="Rhea" id="RHEA-COMP:11604"/>
        <dbReference type="ChEBI" id="CHEBI:15378"/>
        <dbReference type="ChEBI" id="CHEBI:29999"/>
        <dbReference type="ChEBI" id="CHEBI:30616"/>
        <dbReference type="ChEBI" id="CHEBI:83421"/>
        <dbReference type="ChEBI" id="CHEBI:456216"/>
        <dbReference type="EC" id="2.7.11.1"/>
    </reaction>
</comment>
<dbReference type="EMBL" id="OIVN01001977">
    <property type="protein sequence ID" value="SPC99450.1"/>
    <property type="molecule type" value="Genomic_DNA"/>
</dbReference>
<dbReference type="InterPro" id="IPR026960">
    <property type="entry name" value="RVT-Znf"/>
</dbReference>
<dbReference type="InterPro" id="IPR036691">
    <property type="entry name" value="Endo/exonu/phosph_ase_sf"/>
</dbReference>
<dbReference type="PROSITE" id="PS50927">
    <property type="entry name" value="BULB_LECTIN"/>
    <property type="match status" value="1"/>
</dbReference>
<keyword evidence="2" id="KW-0723">Serine/threonine-protein kinase</keyword>
<evidence type="ECO:0000256" key="5">
    <source>
        <dbReference type="ARBA" id="ARBA00022729"/>
    </source>
</evidence>
<dbReference type="SUPFAM" id="SSF56112">
    <property type="entry name" value="Protein kinase-like (PK-like)"/>
    <property type="match status" value="1"/>
</dbReference>
<name>A0A2N9GJ59_FAGSY</name>
<evidence type="ECO:0000256" key="3">
    <source>
        <dbReference type="ARBA" id="ARBA00022536"/>
    </source>
</evidence>
<dbReference type="GO" id="GO:0005524">
    <property type="term" value="F:ATP binding"/>
    <property type="evidence" value="ECO:0007669"/>
    <property type="project" value="UniProtKB-UniRule"/>
</dbReference>
<dbReference type="InterPro" id="IPR003609">
    <property type="entry name" value="Pan_app"/>
</dbReference>
<dbReference type="SUPFAM" id="SSF56672">
    <property type="entry name" value="DNA/RNA polymerases"/>
    <property type="match status" value="2"/>
</dbReference>
<dbReference type="Pfam" id="PF07727">
    <property type="entry name" value="RVT_2"/>
    <property type="match status" value="1"/>
</dbReference>
<dbReference type="InterPro" id="IPR002156">
    <property type="entry name" value="RNaseH_domain"/>
</dbReference>
<dbReference type="SMART" id="SM00473">
    <property type="entry name" value="PAN_AP"/>
    <property type="match status" value="1"/>
</dbReference>
<dbReference type="Gene3D" id="2.90.10.30">
    <property type="match status" value="1"/>
</dbReference>
<dbReference type="Gene3D" id="3.60.10.10">
    <property type="entry name" value="Endonuclease/exonuclease/phosphatase"/>
    <property type="match status" value="1"/>
</dbReference>
<proteinExistence type="predicted"/>
<dbReference type="InterPro" id="IPR036426">
    <property type="entry name" value="Bulb-type_lectin_dom_sf"/>
</dbReference>
<evidence type="ECO:0000256" key="8">
    <source>
        <dbReference type="ARBA" id="ARBA00022840"/>
    </source>
</evidence>
<dbReference type="InterPro" id="IPR000477">
    <property type="entry name" value="RT_dom"/>
</dbReference>
<dbReference type="InterPro" id="IPR057670">
    <property type="entry name" value="SH3_retrovirus"/>
</dbReference>
<keyword evidence="7" id="KW-0418">Kinase</keyword>
<dbReference type="GO" id="GO:0003676">
    <property type="term" value="F:nucleic acid binding"/>
    <property type="evidence" value="ECO:0007669"/>
    <property type="project" value="InterPro"/>
</dbReference>
<dbReference type="PANTHER" id="PTHR47976:SF30">
    <property type="entry name" value="RECEPTOR-LIKE SERINE_THREONINE-PROTEIN KINASE"/>
    <property type="match status" value="1"/>
</dbReference>
<dbReference type="InterPro" id="IPR043502">
    <property type="entry name" value="DNA/RNA_pol_sf"/>
</dbReference>
<dbReference type="Pfam" id="PF00069">
    <property type="entry name" value="Pkinase"/>
    <property type="match status" value="1"/>
</dbReference>
<dbReference type="Pfam" id="PF01453">
    <property type="entry name" value="B_lectin"/>
    <property type="match status" value="1"/>
</dbReference>
<evidence type="ECO:0000256" key="4">
    <source>
        <dbReference type="ARBA" id="ARBA00022679"/>
    </source>
</evidence>
<dbReference type="GO" id="GO:0004674">
    <property type="term" value="F:protein serine/threonine kinase activity"/>
    <property type="evidence" value="ECO:0007669"/>
    <property type="project" value="UniProtKB-KW"/>
</dbReference>
<dbReference type="Pfam" id="PF08276">
    <property type="entry name" value="PAN_2"/>
    <property type="match status" value="1"/>
</dbReference>
<dbReference type="PANTHER" id="PTHR47976">
    <property type="entry name" value="G-TYPE LECTIN S-RECEPTOR-LIKE SERINE/THREONINE-PROTEIN KINASE SD2-5"/>
    <property type="match status" value="1"/>
</dbReference>
<dbReference type="InterPro" id="IPR017441">
    <property type="entry name" value="Protein_kinase_ATP_BS"/>
</dbReference>
<evidence type="ECO:0000256" key="9">
    <source>
        <dbReference type="ARBA" id="ARBA00023157"/>
    </source>
</evidence>
<dbReference type="Pfam" id="PF25597">
    <property type="entry name" value="SH3_retrovirus"/>
    <property type="match status" value="1"/>
</dbReference>
<dbReference type="CDD" id="cd01098">
    <property type="entry name" value="PAN_AP_plant"/>
    <property type="match status" value="1"/>
</dbReference>
<keyword evidence="10" id="KW-0325">Glycoprotein</keyword>
<dbReference type="InterPro" id="IPR000719">
    <property type="entry name" value="Prot_kinase_dom"/>
</dbReference>
<dbReference type="Gene3D" id="1.10.510.10">
    <property type="entry name" value="Transferase(Phosphotransferase) domain 1"/>
    <property type="match status" value="1"/>
</dbReference>
<dbReference type="SMART" id="SM00220">
    <property type="entry name" value="S_TKc"/>
    <property type="match status" value="1"/>
</dbReference>
<dbReference type="InterPro" id="IPR013103">
    <property type="entry name" value="RVT_2"/>
</dbReference>
<keyword evidence="8 13" id="KW-0067">ATP-binding</keyword>
<feature type="binding site" evidence="13">
    <location>
        <position position="2650"/>
    </location>
    <ligand>
        <name>ATP</name>
        <dbReference type="ChEBI" id="CHEBI:30616"/>
    </ligand>
</feature>
<sequence>MKALGWNCRGICNAATVRARKAQIKGVHPEIVFLSETKADEDRMDKVMKTLGYSEKLAINARGKAGGLCMMWINSIDVKVLEFDSNIIAIEIKEGNCVWVLVGFYGPAYTSKRRRAWEHLNALLESIQEPWACFGDFNLTISDEEKLGGRRGNSSRQNFLQDMMFELGAIDLGYSGNQFTWSNNRWGRNAIKERLDRGIASMSWRLKFPKATIYHLGAIKSDHCPIVLDTNPVDTFYPRPFRFEAAWTRDPRSLDIVKEAWVTEAKGSECFKLYRKQYNTQMALKKWNREVFGHCQHRIDSLMLQIQQIQQNEATEENHRNEACLQYELSEWLLRNEILWRQKSRETWLREGDKNSKYFHLSTIIRRRRNKIDTIKSDLGEWITDRKEIRKHFLTHFTSQFCEEEVDFPTNLEELIPNSISDSENEELCRIPTPQEIKKTLFDMSAQKSPGPDGLPVLFYKKYWGTVGNDVIRAVINFFISGRLLREVNNTFLVLIPKLLINGGLTDSFNPSRGLRQGDPLSPYLFILCQETLSRLIEKQLSERRINGVKASIGGPAITHVMYADDIILFSKTNKKETTILNQCLDTYCTWSGQIVNRNKSGLVFSKYTPKPTIRHTKHLLQMKTLKKDAIYLGAPLFLSKASVRDFQFLKERLEAKLMGWRSKCLSWAGRCTMIKSVAQALPNYVMSTFELPNKICESMDALNRRFWWKPNNQNGKYMAWNSWDKLCQTKRDGGLGFRKTKEVNMALIAKLSWMVASKRNSICMELLRKKYKVRKDWLSKEPMKTASPIWRAIEKAKKIVLKGACYMVGDGNSINIWKDPWVPWLEDFKPKPKDESIQLNPQMVSSLIDQNAHKWKLEALEQLFDQESVEAISRIIIPIRQREDKLMWIHDHKGVFTVKSAYKLNHDNSSGSNAGFEWQRIWKLKAHERTKMLIWRIGANVLPTKERIAQRMPISDTSCSLCNAEPESGAHLFFNCTIARAIWYGGSWCFRSDSIRVQNNEDIVKIVLDPPCLGRLQNTAELKDHYSLIMGTTIEAIWNLRNRVLHNGEHINLDAIVNNIESRILEYKLSKEPPNQKVPTEPARWCCPPPNVVKLNVDAAIANDFSTLAVIARDSYGNILKAWAKRSSHSDPLQAETYAILWALKLATEENFLHILVEGDSKISFDAIQVLFCLVKLSFVENQCLVKGWIGSVFRNGDPYEATRQWNAKFVHVQSENPSFTTNVILTETNYDVWSQIMEMQIAGREKLEYLTSKTSPKVTDTSYAKWYAENQKVGRPFSTYYGDMIEIFQELDHRGKFFMKDPDDVIAYKKSVERLRVHIFLNGLDAKFEQIRGENLRRDPVLDLEETYAYVRRDSVRRAALNGEPEHSEPSAMVARRVNYEIGAARPERMCTHCGGTGHTKSRCYELIGYPEWWDSAKAPRKRNSKTNHHASIVVVEPSHASTSNPEKASSFIATSGNVAHMPTSYWGEAVTTAAYLINRVPSCSLQFQTPFDVLYHTVSAPTIPNLPPKVFGCVAFVHLHKGLRTKLEPQALRCVFVGYALQQKGYRCYHPPSRKLYVTLDVVFHENDMYYSESSLQGENRDELQTLHHPLDNLDFIRGDNLETSGECPSDGITMDNREECPGETGDGPEVFEDENQGQMEVQNQMEVPSVSHDVPANQLSSPADSMPESHENFESEPHLKVLPNRVTRGKPKVSYEPVLNSKSKYPINNYEALKDPRWREAMNEEMKALQKNSTWEVVDLPEGKIPVGCRWVFTIKYKETFTPVAKINIVRILLSLAMNLDWPLHQFDVKNAFLHGNLQEEVYMELPPGCNLQTEGNKQVCRLRKSLYGLKQSPRAWFGRFTSFMKSIGYKQSNSDHTLFLKHNEEQITALIVYVDDMIVTGNDLEERKTLQEHLAREFEMKDLGELKYFLGIEVSRSKKGIFLSQRKYALDLLNETGMTACSPASTPMEENLKLCVHSNQVPANKERYQRLVGRLMYLAHTRPDLAYALSVVSQFMHSPSEEHMNAVIRILRYLKSSPGKGILFTKGDSLDINGYTDADWVGSVQDRRSTSGYFTFVGGNLVTWRISPMKLYCDNKAACDIAHNPVQHDRTKHVEVDRHFIKEKLEEKLIEVPHVRSQDQLADVLTKANMGISCFFWCGVLLYLPLFLTPFPLVTAQLPGGYLTVKSSTSWTNTLSAPDSVKFDGGSFARIILFRGSPDLYYEYGCGCGFFYNQTDNSSLFAIFSLYHDDRNISKSVPPQVVWSANPNNPVSVNATLQLTSERGLVLQDANGTIAWSTNITNKSVAALSLTDTCNLMLLDKHNATIWQSFDHPTDTLVFGQKLVAGQNLTSEGGLFSLSLTTQGLFGYINSNPPQRYFSYIKFDFNIRYVQFLDQNVTFFGNTSYLYGAFSKPAFSSNQYMRFGPDGHLRVYDIIWRAGDDFLSEFIGSCGYPTVCGNYGICTNGQCSCPGSINGTSYFQPIKERQPDGGCSLVTPLSCKASKNHVLLELQNITYFAFTQYPPGINPDHRHINLERCKQFCLQDCSCKAVFYNSSNGVGNCYLQSQMLSMKTIDGENSNTDIKIYIKVQNVPSAVPPPQQTHHAKKKYPLEMRKYYLDHVLGMATRYAYNDLQVMTVNFSKELGAGGFGTVFEGTLIDGTKVAVKRLDGFSQIKKSFLAEVQTIGSIHHFNLVRLIGFCAEKSHKLLVYEYMSNGSLDKWVFHKNPEILLDWQHKKKIVLDIARGLTYLHEDCRQKIVHLDIKPQNILLDENFNAKVSDFGLSKLVDRDQSEVVTIMRGTPGYMAPRWSKEAIHLLDLFKKEIEKDRLLDLVDKHSEDMQLHGAEVVNTMRVAAWCLQNDYTKRPSMSMVVKIIEVNVNVESNLDYCFWNPPLPNTRARVDNQEGHVATTTPLLPSILSGPR</sequence>
<dbReference type="Gene3D" id="3.30.200.20">
    <property type="entry name" value="Phosphorylase Kinase, domain 1"/>
    <property type="match status" value="1"/>
</dbReference>
<dbReference type="SMART" id="SM00108">
    <property type="entry name" value="B_lectin"/>
    <property type="match status" value="1"/>
</dbReference>
<organism evidence="18">
    <name type="scientific">Fagus sylvatica</name>
    <name type="common">Beechnut</name>
    <dbReference type="NCBI Taxonomy" id="28930"/>
    <lineage>
        <taxon>Eukaryota</taxon>
        <taxon>Viridiplantae</taxon>
        <taxon>Streptophyta</taxon>
        <taxon>Embryophyta</taxon>
        <taxon>Tracheophyta</taxon>
        <taxon>Spermatophyta</taxon>
        <taxon>Magnoliopsida</taxon>
        <taxon>eudicotyledons</taxon>
        <taxon>Gunneridae</taxon>
        <taxon>Pentapetalae</taxon>
        <taxon>rosids</taxon>
        <taxon>fabids</taxon>
        <taxon>Fagales</taxon>
        <taxon>Fagaceae</taxon>
        <taxon>Fagus</taxon>
    </lineage>
</organism>
<evidence type="ECO:0000256" key="12">
    <source>
        <dbReference type="ARBA" id="ARBA00048679"/>
    </source>
</evidence>
<feature type="domain" description="Bulb-type lectin" evidence="16">
    <location>
        <begin position="2190"/>
        <end position="2316"/>
    </location>
</feature>
<protein>
    <recommendedName>
        <fullName evidence="1">non-specific serine/threonine protein kinase</fullName>
        <ecNumber evidence="1">2.7.11.1</ecNumber>
    </recommendedName>
</protein>